<reference evidence="3" key="1">
    <citation type="journal article" date="2015" name="Nat. Genet.">
        <title>The genome and transcriptome of the zoonotic hookworm Ancylostoma ceylanicum identify infection-specific gene families.</title>
        <authorList>
            <person name="Schwarz E.M."/>
            <person name="Hu Y."/>
            <person name="Antoshechkin I."/>
            <person name="Miller M.M."/>
            <person name="Sternberg P.W."/>
            <person name="Aroian R.V."/>
        </authorList>
    </citation>
    <scope>NUCLEOTIDE SEQUENCE</scope>
    <source>
        <strain evidence="3">HY135</strain>
    </source>
</reference>
<dbReference type="EMBL" id="JARK01001358">
    <property type="protein sequence ID" value="EYC20293.1"/>
    <property type="molecule type" value="Genomic_DNA"/>
</dbReference>
<accession>A0A016V0M0</accession>
<evidence type="ECO:0000313" key="2">
    <source>
        <dbReference type="EMBL" id="EYC20293.1"/>
    </source>
</evidence>
<organism evidence="2 3">
    <name type="scientific">Ancylostoma ceylanicum</name>
    <dbReference type="NCBI Taxonomy" id="53326"/>
    <lineage>
        <taxon>Eukaryota</taxon>
        <taxon>Metazoa</taxon>
        <taxon>Ecdysozoa</taxon>
        <taxon>Nematoda</taxon>
        <taxon>Chromadorea</taxon>
        <taxon>Rhabditida</taxon>
        <taxon>Rhabditina</taxon>
        <taxon>Rhabditomorpha</taxon>
        <taxon>Strongyloidea</taxon>
        <taxon>Ancylostomatidae</taxon>
        <taxon>Ancylostomatinae</taxon>
        <taxon>Ancylostoma</taxon>
    </lineage>
</organism>
<gene>
    <name evidence="2" type="primary">Acey_s0022.g555</name>
    <name evidence="2" type="ORF">Y032_0022g555</name>
</gene>
<evidence type="ECO:0000313" key="3">
    <source>
        <dbReference type="Proteomes" id="UP000024635"/>
    </source>
</evidence>
<feature type="region of interest" description="Disordered" evidence="1">
    <location>
        <begin position="1"/>
        <end position="33"/>
    </location>
</feature>
<name>A0A016V0M0_9BILA</name>
<protein>
    <submittedName>
        <fullName evidence="2">Uncharacterized protein</fullName>
    </submittedName>
</protein>
<evidence type="ECO:0000256" key="1">
    <source>
        <dbReference type="SAM" id="MobiDB-lite"/>
    </source>
</evidence>
<keyword evidence="3" id="KW-1185">Reference proteome</keyword>
<comment type="caution">
    <text evidence="2">The sequence shown here is derived from an EMBL/GenBank/DDBJ whole genome shotgun (WGS) entry which is preliminary data.</text>
</comment>
<dbReference type="Proteomes" id="UP000024635">
    <property type="component" value="Unassembled WGS sequence"/>
</dbReference>
<proteinExistence type="predicted"/>
<sequence>MSKEYDGQLKAWQQNQRSSNRISETKKNHPKNATDTVKYLVSCIQVPCIRNHHKRHKLSQQRCVVLKPQPFAEILDAVICKSHNSTYLHTYSFADKRLEKKRKTTTTIKEMEEITKVRPAPITRSI</sequence>
<feature type="compositionally biased region" description="Polar residues" evidence="1">
    <location>
        <begin position="11"/>
        <end position="22"/>
    </location>
</feature>
<dbReference type="AlphaFoldDB" id="A0A016V0M0"/>